<dbReference type="Proteomes" id="UP000756132">
    <property type="component" value="Chromosome 13"/>
</dbReference>
<dbReference type="GO" id="GO:0005634">
    <property type="term" value="C:nucleus"/>
    <property type="evidence" value="ECO:0007669"/>
    <property type="project" value="TreeGrafter"/>
</dbReference>
<gene>
    <name evidence="4" type="ORF">CLAFUR5_14514</name>
</gene>
<feature type="domain" description="NmrA-like" evidence="3">
    <location>
        <begin position="6"/>
        <end position="251"/>
    </location>
</feature>
<accession>A0A9Q8UWK2</accession>
<reference evidence="4" key="1">
    <citation type="submission" date="2021-12" db="EMBL/GenBank/DDBJ databases">
        <authorList>
            <person name="Zaccaron A."/>
            <person name="Stergiopoulos I."/>
        </authorList>
    </citation>
    <scope>NUCLEOTIDE SEQUENCE</scope>
    <source>
        <strain evidence="4">Race5_Kim</strain>
    </source>
</reference>
<dbReference type="PANTHER" id="PTHR42748">
    <property type="entry name" value="NITROGEN METABOLITE REPRESSION PROTEIN NMRA FAMILY MEMBER"/>
    <property type="match status" value="1"/>
</dbReference>
<dbReference type="RefSeq" id="XP_047769441.1">
    <property type="nucleotide sequence ID" value="XM_047913662.1"/>
</dbReference>
<dbReference type="InterPro" id="IPR008030">
    <property type="entry name" value="NmrA-like"/>
</dbReference>
<comment type="similarity">
    <text evidence="1">Belongs to the NmrA-type oxidoreductase family.</text>
</comment>
<dbReference type="AlphaFoldDB" id="A0A9Q8UWK2"/>
<reference evidence="4" key="2">
    <citation type="journal article" date="2022" name="Microb. Genom.">
        <title>A chromosome-scale genome assembly of the tomato pathogen Cladosporium fulvum reveals a compartmentalized genome architecture and the presence of a dispensable chromosome.</title>
        <authorList>
            <person name="Zaccaron A.Z."/>
            <person name="Chen L.H."/>
            <person name="Samaras A."/>
            <person name="Stergiopoulos I."/>
        </authorList>
    </citation>
    <scope>NUCLEOTIDE SEQUENCE</scope>
    <source>
        <strain evidence="4">Race5_Kim</strain>
    </source>
</reference>
<dbReference type="OrthoDB" id="413314at2759"/>
<evidence type="ECO:0000313" key="4">
    <source>
        <dbReference type="EMBL" id="UJO25075.1"/>
    </source>
</evidence>
<dbReference type="PANTHER" id="PTHR42748:SF31">
    <property type="entry name" value="NMRA-LIKE DOMAIN-CONTAINING PROTEIN-RELATED"/>
    <property type="match status" value="1"/>
</dbReference>
<dbReference type="KEGG" id="ffu:CLAFUR5_14514"/>
<dbReference type="Pfam" id="PF05368">
    <property type="entry name" value="NmrA"/>
    <property type="match status" value="1"/>
</dbReference>
<dbReference type="InterPro" id="IPR036291">
    <property type="entry name" value="NAD(P)-bd_dom_sf"/>
</dbReference>
<dbReference type="OMA" id="QHWAIEA"/>
<evidence type="ECO:0000256" key="2">
    <source>
        <dbReference type="ARBA" id="ARBA00022857"/>
    </source>
</evidence>
<dbReference type="Gene3D" id="3.40.50.720">
    <property type="entry name" value="NAD(P)-binding Rossmann-like Domain"/>
    <property type="match status" value="1"/>
</dbReference>
<dbReference type="InterPro" id="IPR051164">
    <property type="entry name" value="NmrA-like_oxidored"/>
</dbReference>
<evidence type="ECO:0000259" key="3">
    <source>
        <dbReference type="Pfam" id="PF05368"/>
    </source>
</evidence>
<organism evidence="4 5">
    <name type="scientific">Passalora fulva</name>
    <name type="common">Tomato leaf mold</name>
    <name type="synonym">Cladosporium fulvum</name>
    <dbReference type="NCBI Taxonomy" id="5499"/>
    <lineage>
        <taxon>Eukaryota</taxon>
        <taxon>Fungi</taxon>
        <taxon>Dikarya</taxon>
        <taxon>Ascomycota</taxon>
        <taxon>Pezizomycotina</taxon>
        <taxon>Dothideomycetes</taxon>
        <taxon>Dothideomycetidae</taxon>
        <taxon>Mycosphaerellales</taxon>
        <taxon>Mycosphaerellaceae</taxon>
        <taxon>Fulvia</taxon>
    </lineage>
</organism>
<keyword evidence="5" id="KW-1185">Reference proteome</keyword>
<evidence type="ECO:0000256" key="1">
    <source>
        <dbReference type="ARBA" id="ARBA00006328"/>
    </source>
</evidence>
<keyword evidence="2" id="KW-0521">NADP</keyword>
<dbReference type="SUPFAM" id="SSF51735">
    <property type="entry name" value="NAD(P)-binding Rossmann-fold domains"/>
    <property type="match status" value="1"/>
</dbReference>
<proteinExistence type="inferred from homology"/>
<sequence>MAPPSILIIGATGNTGRGVTSTLPSLLKQTKSLSNHHIIALSRSKDSPAAKTTAASGIEVIEFNWIELTASWLESHKVQRIFIASHNEPTHFAEEGQLHNEALLAGVKYVVRISTTAANVAPNYRAYYPRTHWAIDQMLSSKEFDAMEYTSLQPNVFFPYSMQGAVDFIRHYRKTGSQPEEGLSTMLDEHAPVGIIAADDVGVFAAHLLASDNISPHAGKHYVLNGPEDISGRKIVDLVEEYIGGEKVKKTVFRDLRLIEKWADATQNGSKNVIRSVVNAPVTGYEGKCKAETTSEEVLRIAAPKGTARGYLEGMLKE</sequence>
<dbReference type="EMBL" id="CP090175">
    <property type="protein sequence ID" value="UJO25075.1"/>
    <property type="molecule type" value="Genomic_DNA"/>
</dbReference>
<dbReference type="GeneID" id="71994392"/>
<protein>
    <recommendedName>
        <fullName evidence="3">NmrA-like domain-containing protein</fullName>
    </recommendedName>
</protein>
<name>A0A9Q8UWK2_PASFU</name>
<evidence type="ECO:0000313" key="5">
    <source>
        <dbReference type="Proteomes" id="UP000756132"/>
    </source>
</evidence>